<dbReference type="AlphaFoldDB" id="A0A382U6F4"/>
<sequence length="61" mass="6336">MPDPKSEKQRDMILAAEKQSKCAICKTFVKLSGPGWLQSAITLGGGSLAGSLSLALSEATN</sequence>
<organism evidence="1">
    <name type="scientific">marine metagenome</name>
    <dbReference type="NCBI Taxonomy" id="408172"/>
    <lineage>
        <taxon>unclassified sequences</taxon>
        <taxon>metagenomes</taxon>
        <taxon>ecological metagenomes</taxon>
    </lineage>
</organism>
<dbReference type="EMBL" id="UINC01141885">
    <property type="protein sequence ID" value="SVD29889.1"/>
    <property type="molecule type" value="Genomic_DNA"/>
</dbReference>
<reference evidence="1" key="1">
    <citation type="submission" date="2018-05" db="EMBL/GenBank/DDBJ databases">
        <authorList>
            <person name="Lanie J.A."/>
            <person name="Ng W.-L."/>
            <person name="Kazmierczak K.M."/>
            <person name="Andrzejewski T.M."/>
            <person name="Davidsen T.M."/>
            <person name="Wayne K.J."/>
            <person name="Tettelin H."/>
            <person name="Glass J.I."/>
            <person name="Rusch D."/>
            <person name="Podicherti R."/>
            <person name="Tsui H.-C.T."/>
            <person name="Winkler M.E."/>
        </authorList>
    </citation>
    <scope>NUCLEOTIDE SEQUENCE</scope>
</reference>
<accession>A0A382U6F4</accession>
<gene>
    <name evidence="1" type="ORF">METZ01_LOCUS382743</name>
</gene>
<name>A0A382U6F4_9ZZZZ</name>
<protein>
    <submittedName>
        <fullName evidence="1">Uncharacterized protein</fullName>
    </submittedName>
</protein>
<proteinExistence type="predicted"/>
<evidence type="ECO:0000313" key="1">
    <source>
        <dbReference type="EMBL" id="SVD29889.1"/>
    </source>
</evidence>